<evidence type="ECO:0000313" key="2">
    <source>
        <dbReference type="EMBL" id="CAI9726347.1"/>
    </source>
</evidence>
<proteinExistence type="predicted"/>
<sequence length="76" mass="8293">MFVLVAKVMMVIVELVIMFIRADNVDIGRNSNDVVMMAIVELVIMFVRGDNVDIGRNSNDGDCRTGDNVGVHHSGG</sequence>
<dbReference type="EMBL" id="OX597820">
    <property type="protein sequence ID" value="CAI9726347.1"/>
    <property type="molecule type" value="Genomic_DNA"/>
</dbReference>
<accession>A0AA36B474</accession>
<protein>
    <recommendedName>
        <fullName evidence="4">Secreted protein</fullName>
    </recommendedName>
</protein>
<evidence type="ECO:0000256" key="1">
    <source>
        <dbReference type="SAM" id="SignalP"/>
    </source>
</evidence>
<gene>
    <name evidence="2" type="ORF">OCTVUL_1B020395</name>
</gene>
<name>A0AA36B474_OCTVU</name>
<evidence type="ECO:0000313" key="3">
    <source>
        <dbReference type="Proteomes" id="UP001162480"/>
    </source>
</evidence>
<keyword evidence="3" id="KW-1185">Reference proteome</keyword>
<feature type="signal peptide" evidence="1">
    <location>
        <begin position="1"/>
        <end position="22"/>
    </location>
</feature>
<dbReference type="AlphaFoldDB" id="A0AA36B474"/>
<organism evidence="2 3">
    <name type="scientific">Octopus vulgaris</name>
    <name type="common">Common octopus</name>
    <dbReference type="NCBI Taxonomy" id="6645"/>
    <lineage>
        <taxon>Eukaryota</taxon>
        <taxon>Metazoa</taxon>
        <taxon>Spiralia</taxon>
        <taxon>Lophotrochozoa</taxon>
        <taxon>Mollusca</taxon>
        <taxon>Cephalopoda</taxon>
        <taxon>Coleoidea</taxon>
        <taxon>Octopodiformes</taxon>
        <taxon>Octopoda</taxon>
        <taxon>Incirrata</taxon>
        <taxon>Octopodidae</taxon>
        <taxon>Octopus</taxon>
    </lineage>
</organism>
<reference evidence="2" key="1">
    <citation type="submission" date="2023-08" db="EMBL/GenBank/DDBJ databases">
        <authorList>
            <person name="Alioto T."/>
            <person name="Alioto T."/>
            <person name="Gomez Garrido J."/>
        </authorList>
    </citation>
    <scope>NUCLEOTIDE SEQUENCE</scope>
</reference>
<dbReference type="Proteomes" id="UP001162480">
    <property type="component" value="Chromosome 7"/>
</dbReference>
<keyword evidence="1" id="KW-0732">Signal</keyword>
<evidence type="ECO:0008006" key="4">
    <source>
        <dbReference type="Google" id="ProtNLM"/>
    </source>
</evidence>
<feature type="chain" id="PRO_5041373451" description="Secreted protein" evidence="1">
    <location>
        <begin position="23"/>
        <end position="76"/>
    </location>
</feature>